<gene>
    <name evidence="2" type="ORF">ILEXP_LOCUS6243</name>
</gene>
<comment type="caution">
    <text evidence="2">The sequence shown here is derived from an EMBL/GenBank/DDBJ whole genome shotgun (WGS) entry which is preliminary data.</text>
</comment>
<dbReference type="Pfam" id="PF02518">
    <property type="entry name" value="HATPase_c"/>
    <property type="match status" value="1"/>
</dbReference>
<dbReference type="EMBL" id="CAUOFW020000925">
    <property type="protein sequence ID" value="CAK9138887.1"/>
    <property type="molecule type" value="Genomic_DNA"/>
</dbReference>
<accession>A0ABC8R4B9</accession>
<dbReference type="SUPFAM" id="SSF55874">
    <property type="entry name" value="ATPase domain of HSP90 chaperone/DNA topoisomerase II/histidine kinase"/>
    <property type="match status" value="1"/>
</dbReference>
<organism evidence="2 3">
    <name type="scientific">Ilex paraguariensis</name>
    <name type="common">yerba mate</name>
    <dbReference type="NCBI Taxonomy" id="185542"/>
    <lineage>
        <taxon>Eukaryota</taxon>
        <taxon>Viridiplantae</taxon>
        <taxon>Streptophyta</taxon>
        <taxon>Embryophyta</taxon>
        <taxon>Tracheophyta</taxon>
        <taxon>Spermatophyta</taxon>
        <taxon>Magnoliopsida</taxon>
        <taxon>eudicotyledons</taxon>
        <taxon>Gunneridae</taxon>
        <taxon>Pentapetalae</taxon>
        <taxon>asterids</taxon>
        <taxon>campanulids</taxon>
        <taxon>Aquifoliales</taxon>
        <taxon>Aquifoliaceae</taxon>
        <taxon>Ilex</taxon>
    </lineage>
</organism>
<evidence type="ECO:0000313" key="2">
    <source>
        <dbReference type="EMBL" id="CAK9138887.1"/>
    </source>
</evidence>
<name>A0ABC8R4B9_9AQUA</name>
<dbReference type="InterPro" id="IPR003594">
    <property type="entry name" value="HATPase_dom"/>
</dbReference>
<evidence type="ECO:0000313" key="3">
    <source>
        <dbReference type="Proteomes" id="UP001642360"/>
    </source>
</evidence>
<evidence type="ECO:0000259" key="1">
    <source>
        <dbReference type="SMART" id="SM00387"/>
    </source>
</evidence>
<dbReference type="Proteomes" id="UP001642360">
    <property type="component" value="Unassembled WGS sequence"/>
</dbReference>
<reference evidence="2 3" key="1">
    <citation type="submission" date="2024-02" db="EMBL/GenBank/DDBJ databases">
        <authorList>
            <person name="Vignale AGUSTIN F."/>
            <person name="Sosa J E."/>
            <person name="Modenutti C."/>
        </authorList>
    </citation>
    <scope>NUCLEOTIDE SEQUENCE [LARGE SCALE GENOMIC DNA]</scope>
</reference>
<protein>
    <recommendedName>
        <fullName evidence="1">Histidine kinase/HSP90-like ATPase domain-containing protein</fullName>
    </recommendedName>
</protein>
<dbReference type="InterPro" id="IPR036890">
    <property type="entry name" value="HATPase_C_sf"/>
</dbReference>
<feature type="domain" description="Histidine kinase/HSP90-like ATPase" evidence="1">
    <location>
        <begin position="11"/>
        <end position="105"/>
    </location>
</feature>
<proteinExistence type="predicted"/>
<keyword evidence="3" id="KW-1185">Reference proteome</keyword>
<dbReference type="AlphaFoldDB" id="A0ABC8R4B9"/>
<dbReference type="Gene3D" id="3.30.565.10">
    <property type="entry name" value="Histidine kinase-like ATPase, C-terminal domain"/>
    <property type="match status" value="1"/>
</dbReference>
<dbReference type="SMART" id="SM00387">
    <property type="entry name" value="HATPase_c"/>
    <property type="match status" value="1"/>
</dbReference>
<sequence length="112" mass="13120">MVVKESDGVNEDEHSKVHLFTSYLHTMRNVSIRFITFWCRIVCPGEGLPPELVQDMFHSSRWVSQEGLGLSMCRKILKLMKGEVQYIRESERCYFLIIIELPMPQRGEKNES</sequence>